<dbReference type="GO" id="GO:0006313">
    <property type="term" value="P:DNA transposition"/>
    <property type="evidence" value="ECO:0007669"/>
    <property type="project" value="InterPro"/>
</dbReference>
<feature type="domain" description="Transposase IS4-like" evidence="1">
    <location>
        <begin position="120"/>
        <end position="326"/>
    </location>
</feature>
<sequence length="342" mass="40458">MKPPLIPDLENQKWVIAQFILKTIGSKRAKKTASRLKIPDVERFIDIMKVITIADLFGRAYSDFILELKENKKLKIFVGVKEIPDLKYLYRLHSKLDVKTLSTFFRGIFKVSTRRRQKRRRYILIDATPIKIDLNTWRNRRRIGKGEKPYKWSYYPSEGYYVGFKLIVAIDTENYELLGYELHNGCPNDAKILISFLEKLYSSKKMRRGDFIICDKGYSSMKNYIATINRFFVVPIIYLRKNTNMKRIEANLVPPLDVWAGKAYLLDIWKKIRRDFLRLIEEWEAFRGKRNRIEILFDIVKNTLGLKSLHQYTGRSVEKRVCRTFHLAFCLIHLAGGMGIRR</sequence>
<evidence type="ECO:0000259" key="1">
    <source>
        <dbReference type="Pfam" id="PF01609"/>
    </source>
</evidence>
<name>A0A811TGV5_9EURY</name>
<dbReference type="AlphaFoldDB" id="A0A811TGV5"/>
<evidence type="ECO:0000313" key="3">
    <source>
        <dbReference type="Proteomes" id="UP000612009"/>
    </source>
</evidence>
<comment type="caution">
    <text evidence="2">The sequence shown here is derived from an EMBL/GenBank/DDBJ whole genome shotgun (WGS) entry which is preliminary data.</text>
</comment>
<organism evidence="2 3">
    <name type="scientific">Candidatus Argoarchaeum ethanivorans</name>
    <dbReference type="NCBI Taxonomy" id="2608793"/>
    <lineage>
        <taxon>Archaea</taxon>
        <taxon>Methanobacteriati</taxon>
        <taxon>Methanobacteriota</taxon>
        <taxon>Stenosarchaea group</taxon>
        <taxon>Methanomicrobia</taxon>
        <taxon>Methanosarcinales</taxon>
        <taxon>Methanosarcinales incertae sedis</taxon>
        <taxon>GOM Arc I cluster</taxon>
        <taxon>Candidatus Argoarchaeum</taxon>
    </lineage>
</organism>
<evidence type="ECO:0000313" key="2">
    <source>
        <dbReference type="EMBL" id="CAD6494710.1"/>
    </source>
</evidence>
<dbReference type="Pfam" id="PF01609">
    <property type="entry name" value="DDE_Tnp_1"/>
    <property type="match status" value="1"/>
</dbReference>
<proteinExistence type="predicted"/>
<accession>A0A811TGV5</accession>
<dbReference type="EMBL" id="CAJHIR010000076">
    <property type="protein sequence ID" value="CAD6494710.1"/>
    <property type="molecule type" value="Genomic_DNA"/>
</dbReference>
<dbReference type="Proteomes" id="UP000612009">
    <property type="component" value="Unassembled WGS sequence"/>
</dbReference>
<protein>
    <submittedName>
        <fullName evidence="2">Transposase DDE domain protein</fullName>
    </submittedName>
</protein>
<gene>
    <name evidence="2" type="ORF">LAKADJCE_00915</name>
</gene>
<dbReference type="GO" id="GO:0003677">
    <property type="term" value="F:DNA binding"/>
    <property type="evidence" value="ECO:0007669"/>
    <property type="project" value="InterPro"/>
</dbReference>
<reference evidence="2" key="1">
    <citation type="submission" date="2020-10" db="EMBL/GenBank/DDBJ databases">
        <authorList>
            <person name="Hahn C.J."/>
            <person name="Laso-Perez R."/>
            <person name="Vulcano F."/>
            <person name="Vaziourakis K.-M."/>
            <person name="Stokke R."/>
            <person name="Steen I.H."/>
            <person name="Teske A."/>
            <person name="Boetius A."/>
            <person name="Liebeke M."/>
            <person name="Amann R."/>
            <person name="Knittel K."/>
        </authorList>
    </citation>
    <scope>NUCLEOTIDE SEQUENCE</scope>
    <source>
        <strain evidence="2">Gfbio:e3339647-f889-4370-9287-4fb5cb688e4c:AG392J18_GoMArc1</strain>
    </source>
</reference>
<dbReference type="InterPro" id="IPR002559">
    <property type="entry name" value="Transposase_11"/>
</dbReference>
<dbReference type="GO" id="GO:0004803">
    <property type="term" value="F:transposase activity"/>
    <property type="evidence" value="ECO:0007669"/>
    <property type="project" value="InterPro"/>
</dbReference>